<dbReference type="OrthoDB" id="5741083at2"/>
<dbReference type="AlphaFoldDB" id="A0A1E7R8T5"/>
<dbReference type="Pfam" id="PF20661">
    <property type="entry name" value="SutA-RBD"/>
    <property type="match status" value="1"/>
</dbReference>
<proteinExistence type="predicted"/>
<protein>
    <recommendedName>
        <fullName evidence="2">Transcriptional regulator SutA RNAP-binding domain-containing protein</fullName>
    </recommendedName>
</protein>
<feature type="domain" description="Transcriptional regulator SutA RNAP-binding" evidence="2">
    <location>
        <begin position="51"/>
        <end position="82"/>
    </location>
</feature>
<reference evidence="3 4" key="1">
    <citation type="submission" date="2016-09" db="EMBL/GenBank/DDBJ databases">
        <authorList>
            <person name="Capua I."/>
            <person name="De Benedictis P."/>
            <person name="Joannis T."/>
            <person name="Lombin L.H."/>
            <person name="Cattoli G."/>
        </authorList>
    </citation>
    <scope>NUCLEOTIDE SEQUENCE [LARGE SCALE GENOMIC DNA]</scope>
    <source>
        <strain evidence="3 4">ANC 4671</strain>
    </source>
</reference>
<dbReference type="RefSeq" id="WP_070069825.1">
    <property type="nucleotide sequence ID" value="NZ_MKKK01000023.1"/>
</dbReference>
<organism evidence="3 4">
    <name type="scientific">Acinetobacter qingfengensis</name>
    <dbReference type="NCBI Taxonomy" id="1262585"/>
    <lineage>
        <taxon>Bacteria</taxon>
        <taxon>Pseudomonadati</taxon>
        <taxon>Pseudomonadota</taxon>
        <taxon>Gammaproteobacteria</taxon>
        <taxon>Moraxellales</taxon>
        <taxon>Moraxellaceae</taxon>
        <taxon>Acinetobacter</taxon>
    </lineage>
</organism>
<dbReference type="InterPro" id="IPR049191">
    <property type="entry name" value="SutA_RBD"/>
</dbReference>
<accession>A0A1E7R8T5</accession>
<evidence type="ECO:0000313" key="4">
    <source>
        <dbReference type="Proteomes" id="UP000185895"/>
    </source>
</evidence>
<dbReference type="EMBL" id="MKKK01000023">
    <property type="protein sequence ID" value="OEY95790.1"/>
    <property type="molecule type" value="Genomic_DNA"/>
</dbReference>
<dbReference type="Proteomes" id="UP000185895">
    <property type="component" value="Unassembled WGS sequence"/>
</dbReference>
<gene>
    <name evidence="3" type="ORF">BJI46_02375</name>
</gene>
<feature type="compositionally biased region" description="Acidic residues" evidence="1">
    <location>
        <begin position="1"/>
        <end position="23"/>
    </location>
</feature>
<feature type="region of interest" description="Disordered" evidence="1">
    <location>
        <begin position="1"/>
        <end position="42"/>
    </location>
</feature>
<keyword evidence="4" id="KW-1185">Reference proteome</keyword>
<evidence type="ECO:0000256" key="1">
    <source>
        <dbReference type="SAM" id="MobiDB-lite"/>
    </source>
</evidence>
<dbReference type="STRING" id="1262585.BJI46_02375"/>
<comment type="caution">
    <text evidence="3">The sequence shown here is derived from an EMBL/GenBank/DDBJ whole genome shotgun (WGS) entry which is preliminary data.</text>
</comment>
<name>A0A1E7R8T5_9GAMM</name>
<evidence type="ECO:0000259" key="2">
    <source>
        <dbReference type="Pfam" id="PF20661"/>
    </source>
</evidence>
<sequence>MTDANDYDDEDREDKTVDEDEANAAEKGGNDESSGVSDLDLAEAETLTVTAKQHIREQLEDEVARFLAQGGQITQVPPDESAN</sequence>
<evidence type="ECO:0000313" key="3">
    <source>
        <dbReference type="EMBL" id="OEY95790.1"/>
    </source>
</evidence>